<keyword evidence="2" id="KW-1185">Reference proteome</keyword>
<dbReference type="EMBL" id="VIFX01000032">
    <property type="protein sequence ID" value="TQR84312.1"/>
    <property type="molecule type" value="Genomic_DNA"/>
</dbReference>
<comment type="caution">
    <text evidence="1">The sequence shown here is derived from an EMBL/GenBank/DDBJ whole genome shotgun (WGS) entry which is preliminary data.</text>
</comment>
<organism evidence="1 2">
    <name type="scientific">Mycolicibacterium hodleri</name>
    <dbReference type="NCBI Taxonomy" id="49897"/>
    <lineage>
        <taxon>Bacteria</taxon>
        <taxon>Bacillati</taxon>
        <taxon>Actinomycetota</taxon>
        <taxon>Actinomycetes</taxon>
        <taxon>Mycobacteriales</taxon>
        <taxon>Mycobacteriaceae</taxon>
        <taxon>Mycolicibacterium</taxon>
    </lineage>
</organism>
<gene>
    <name evidence="1" type="ORF">D8S82_22460</name>
</gene>
<evidence type="ECO:0000313" key="1">
    <source>
        <dbReference type="EMBL" id="TQR84312.1"/>
    </source>
</evidence>
<name>A0A544VWE9_9MYCO</name>
<sequence>MTITSTTYEVSKHDGDNANGVADIVSMLLGQNFVTYPERIRVARRVIRPVGVYSTDTDTACTAVFGEENAVVYNDIHGRPSVTVKATVDQILAVSQLKMKAGGLLPVGFFTKRGMGVLGDIATGKLVVRGLFVHPITALRFIALMSIAADS</sequence>
<reference evidence="1 2" key="1">
    <citation type="submission" date="2018-10" db="EMBL/GenBank/DDBJ databases">
        <title>Draft genome of Mycobacterium hodleri strain B.</title>
        <authorList>
            <person name="Amande T.J."/>
            <person name="Mcgenity T.J."/>
        </authorList>
    </citation>
    <scope>NUCLEOTIDE SEQUENCE [LARGE SCALE GENOMIC DNA]</scope>
    <source>
        <strain evidence="1 2">B</strain>
    </source>
</reference>
<dbReference type="Proteomes" id="UP000315759">
    <property type="component" value="Unassembled WGS sequence"/>
</dbReference>
<protein>
    <submittedName>
        <fullName evidence="1">Uncharacterized protein</fullName>
    </submittedName>
</protein>
<dbReference type="RefSeq" id="WP_142554224.1">
    <property type="nucleotide sequence ID" value="NZ_VIFX01000032.1"/>
</dbReference>
<accession>A0A544VWE9</accession>
<evidence type="ECO:0000313" key="2">
    <source>
        <dbReference type="Proteomes" id="UP000315759"/>
    </source>
</evidence>
<proteinExistence type="predicted"/>
<dbReference type="AlphaFoldDB" id="A0A544VWE9"/>